<dbReference type="InterPro" id="IPR011990">
    <property type="entry name" value="TPR-like_helical_dom_sf"/>
</dbReference>
<reference evidence="8 9" key="1">
    <citation type="submission" date="2019-11" db="EMBL/GenBank/DDBJ databases">
        <authorList>
            <person name="Zheng R.K."/>
            <person name="Sun C.M."/>
        </authorList>
    </citation>
    <scope>NUCLEOTIDE SEQUENCE [LARGE SCALE GENOMIC DNA]</scope>
    <source>
        <strain evidence="8 9">WC007</strain>
    </source>
</reference>
<evidence type="ECO:0000313" key="8">
    <source>
        <dbReference type="EMBL" id="QGY45724.1"/>
    </source>
</evidence>
<evidence type="ECO:0000259" key="6">
    <source>
        <dbReference type="Pfam" id="PF07980"/>
    </source>
</evidence>
<keyword evidence="5" id="KW-0998">Cell outer membrane</keyword>
<dbReference type="RefSeq" id="WP_158868866.1">
    <property type="nucleotide sequence ID" value="NZ_CP046401.1"/>
</dbReference>
<dbReference type="EMBL" id="CP046401">
    <property type="protein sequence ID" value="QGY45724.1"/>
    <property type="molecule type" value="Genomic_DNA"/>
</dbReference>
<dbReference type="KEGG" id="mcos:GM418_19225"/>
<sequence>MKKILIIIICFTLFSCEDVLVENPKSIAVETFYNTSDELDAAIAAIYGTMKGGGCMGGRYPAAQNASVDYAYGRGSYAEVSEFQGLGSTNINRVQGIWEAFYQSIRNANLVIKNAPEGNELTSDEIAESVGEAKFLRALIYFIMVRNWGGLPIRTEDNMDEIDISRGSVDNVYELIKEDLLFAEANLPDEAPVSGRASKWAAKTVLADVYFYLGKYTDARDKALEVINSNKYSLVEVSDADDFANIYGPEVITTSEEIFYLKYSRDADQGWNYVLYNHHPGSGLHPNGGYYIIYTDKEESSFIKNWDTEDLRYKYQWYDWDIGFGSSTMLNKKFADPDATSTYGAGNDYPLYRYADVLLLYAEADCQVSNAPTTDAMEKLNMIHRRAYGKNPLVSSEIDFQLLDYDKESFIELVLKERGYETMWEGKRWLDLKRTGEVTEIIKDATGKDVAEKHLLWPIPVSELEYNKAITADEQNPGY</sequence>
<feature type="domain" description="RagB/SusD" evidence="6">
    <location>
        <begin position="328"/>
        <end position="479"/>
    </location>
</feature>
<evidence type="ECO:0000256" key="1">
    <source>
        <dbReference type="ARBA" id="ARBA00004442"/>
    </source>
</evidence>
<dbReference type="SUPFAM" id="SSF48452">
    <property type="entry name" value="TPR-like"/>
    <property type="match status" value="1"/>
</dbReference>
<dbReference type="Proteomes" id="UP000428260">
    <property type="component" value="Chromosome"/>
</dbReference>
<dbReference type="Pfam" id="PF14322">
    <property type="entry name" value="SusD-like_3"/>
    <property type="match status" value="1"/>
</dbReference>
<evidence type="ECO:0000259" key="7">
    <source>
        <dbReference type="Pfam" id="PF14322"/>
    </source>
</evidence>
<dbReference type="PROSITE" id="PS51257">
    <property type="entry name" value="PROKAR_LIPOPROTEIN"/>
    <property type="match status" value="1"/>
</dbReference>
<protein>
    <submittedName>
        <fullName evidence="8">RagB/SusD family nutrient uptake outer membrane protein</fullName>
    </submittedName>
</protein>
<comment type="subcellular location">
    <subcellularLocation>
        <location evidence="1">Cell outer membrane</location>
    </subcellularLocation>
</comment>
<keyword evidence="9" id="KW-1185">Reference proteome</keyword>
<evidence type="ECO:0000256" key="4">
    <source>
        <dbReference type="ARBA" id="ARBA00023136"/>
    </source>
</evidence>
<keyword evidence="3" id="KW-0732">Signal</keyword>
<comment type="similarity">
    <text evidence="2">Belongs to the SusD family.</text>
</comment>
<evidence type="ECO:0000256" key="2">
    <source>
        <dbReference type="ARBA" id="ARBA00006275"/>
    </source>
</evidence>
<dbReference type="InterPro" id="IPR012944">
    <property type="entry name" value="SusD_RagB_dom"/>
</dbReference>
<dbReference type="CDD" id="cd08977">
    <property type="entry name" value="SusD"/>
    <property type="match status" value="1"/>
</dbReference>
<proteinExistence type="inferred from homology"/>
<dbReference type="GO" id="GO:0009279">
    <property type="term" value="C:cell outer membrane"/>
    <property type="evidence" value="ECO:0007669"/>
    <property type="project" value="UniProtKB-SubCell"/>
</dbReference>
<feature type="domain" description="SusD-like N-terminal" evidence="7">
    <location>
        <begin position="92"/>
        <end position="210"/>
    </location>
</feature>
<dbReference type="Pfam" id="PF07980">
    <property type="entry name" value="SusD_RagB"/>
    <property type="match status" value="1"/>
</dbReference>
<evidence type="ECO:0000256" key="5">
    <source>
        <dbReference type="ARBA" id="ARBA00023237"/>
    </source>
</evidence>
<organism evidence="8 9">
    <name type="scientific">Maribellus comscasis</name>
    <dbReference type="NCBI Taxonomy" id="2681766"/>
    <lineage>
        <taxon>Bacteria</taxon>
        <taxon>Pseudomonadati</taxon>
        <taxon>Bacteroidota</taxon>
        <taxon>Bacteroidia</taxon>
        <taxon>Marinilabiliales</taxon>
        <taxon>Prolixibacteraceae</taxon>
        <taxon>Maribellus</taxon>
    </lineage>
</organism>
<dbReference type="Gene3D" id="1.25.40.390">
    <property type="match status" value="1"/>
</dbReference>
<evidence type="ECO:0000256" key="3">
    <source>
        <dbReference type="ARBA" id="ARBA00022729"/>
    </source>
</evidence>
<keyword evidence="4" id="KW-0472">Membrane</keyword>
<accession>A0A6I6K6S2</accession>
<gene>
    <name evidence="8" type="ORF">GM418_19225</name>
</gene>
<name>A0A6I6K6S2_9BACT</name>
<dbReference type="AlphaFoldDB" id="A0A6I6K6S2"/>
<evidence type="ECO:0000313" key="9">
    <source>
        <dbReference type="Proteomes" id="UP000428260"/>
    </source>
</evidence>
<dbReference type="InterPro" id="IPR033985">
    <property type="entry name" value="SusD-like_N"/>
</dbReference>